<name>A0A9J6BIU0_POLVA</name>
<dbReference type="InterPro" id="IPR032675">
    <property type="entry name" value="LRR_dom_sf"/>
</dbReference>
<keyword evidence="1" id="KW-0732">Signal</keyword>
<keyword evidence="3" id="KW-1185">Reference proteome</keyword>
<dbReference type="OrthoDB" id="1060944at2759"/>
<dbReference type="Gene3D" id="3.80.10.10">
    <property type="entry name" value="Ribonuclease Inhibitor"/>
    <property type="match status" value="1"/>
</dbReference>
<evidence type="ECO:0000313" key="3">
    <source>
        <dbReference type="Proteomes" id="UP001107558"/>
    </source>
</evidence>
<accession>A0A9J6BIU0</accession>
<dbReference type="AlphaFoldDB" id="A0A9J6BIU0"/>
<dbReference type="EMBL" id="JADBJN010000004">
    <property type="protein sequence ID" value="KAG5669479.1"/>
    <property type="molecule type" value="Genomic_DNA"/>
</dbReference>
<protein>
    <submittedName>
        <fullName evidence="2">Uncharacterized protein</fullName>
    </submittedName>
</protein>
<evidence type="ECO:0000313" key="2">
    <source>
        <dbReference type="EMBL" id="KAG5669479.1"/>
    </source>
</evidence>
<comment type="caution">
    <text evidence="2">The sequence shown here is derived from an EMBL/GenBank/DDBJ whole genome shotgun (WGS) entry which is preliminary data.</text>
</comment>
<sequence>MKNSIWLLIFVNLLTFKTSSSFTIECNYRVVDYIDTVRSVYECGVKNVPILSENIVTNITGNHLNNKTNIDVTSIRIEGNSTLSFVPRRFSNFFPHIRAYIINSATFDTLFGDEFDEFSELEFLQFSSSKLASISSRLFEKTPNVIFLSLSWNQILRVGSDLFTPLDVTKIKYFAFYGNRCISKMEQKGNTTAIIEIINEIRVKCPYVNEPVITTTLTIPTITTTNLLTTTEDTTNFPTINTEQETTTSKTTTISQETTTGQNLTCSEKNVKELICEIKDNLKILYEEMQEIKNEILRMSANPCACK</sequence>
<organism evidence="2 3">
    <name type="scientific">Polypedilum vanderplanki</name>
    <name type="common">Sleeping chironomid midge</name>
    <dbReference type="NCBI Taxonomy" id="319348"/>
    <lineage>
        <taxon>Eukaryota</taxon>
        <taxon>Metazoa</taxon>
        <taxon>Ecdysozoa</taxon>
        <taxon>Arthropoda</taxon>
        <taxon>Hexapoda</taxon>
        <taxon>Insecta</taxon>
        <taxon>Pterygota</taxon>
        <taxon>Neoptera</taxon>
        <taxon>Endopterygota</taxon>
        <taxon>Diptera</taxon>
        <taxon>Nematocera</taxon>
        <taxon>Chironomoidea</taxon>
        <taxon>Chironomidae</taxon>
        <taxon>Chironominae</taxon>
        <taxon>Polypedilum</taxon>
        <taxon>Polypedilum</taxon>
    </lineage>
</organism>
<dbReference type="SUPFAM" id="SSF52058">
    <property type="entry name" value="L domain-like"/>
    <property type="match status" value="1"/>
</dbReference>
<feature type="chain" id="PRO_5039942438" evidence="1">
    <location>
        <begin position="22"/>
        <end position="307"/>
    </location>
</feature>
<dbReference type="Proteomes" id="UP001107558">
    <property type="component" value="Chromosome 4"/>
</dbReference>
<gene>
    <name evidence="2" type="ORF">PVAND_017366</name>
</gene>
<evidence type="ECO:0000256" key="1">
    <source>
        <dbReference type="SAM" id="SignalP"/>
    </source>
</evidence>
<proteinExistence type="predicted"/>
<reference evidence="2" key="1">
    <citation type="submission" date="2021-03" db="EMBL/GenBank/DDBJ databases">
        <title>Chromosome level genome of the anhydrobiotic midge Polypedilum vanderplanki.</title>
        <authorList>
            <person name="Yoshida Y."/>
            <person name="Kikawada T."/>
            <person name="Gusev O."/>
        </authorList>
    </citation>
    <scope>NUCLEOTIDE SEQUENCE</scope>
    <source>
        <strain evidence="2">NIAS01</strain>
        <tissue evidence="2">Whole body or cell culture</tissue>
    </source>
</reference>
<feature type="signal peptide" evidence="1">
    <location>
        <begin position="1"/>
        <end position="21"/>
    </location>
</feature>